<reference evidence="2 3" key="2">
    <citation type="journal article" date="2011" name="Stand. Genomic Sci.">
        <title>Complete genome sequence of Staphylothermus hellenicus P8.</title>
        <authorList>
            <person name="Anderson I."/>
            <person name="Wirth R."/>
            <person name="Lucas S."/>
            <person name="Copeland A."/>
            <person name="Lapidus A."/>
            <person name="Cheng J.F."/>
            <person name="Goodwin L."/>
            <person name="Pitluck S."/>
            <person name="Davenport K."/>
            <person name="Detter J.C."/>
            <person name="Han C."/>
            <person name="Tapia R."/>
            <person name="Land M."/>
            <person name="Hauser L."/>
            <person name="Pati A."/>
            <person name="Mikhailova N."/>
            <person name="Woyke T."/>
            <person name="Klenk H.P."/>
            <person name="Kyrpides N."/>
            <person name="Ivanova N."/>
        </authorList>
    </citation>
    <scope>NUCLEOTIDE SEQUENCE [LARGE SCALE GENOMIC DNA]</scope>
    <source>
        <strain evidence="3">DSM 12710 / JCM 10830 / BK20S6-10-b1 / P8</strain>
    </source>
</reference>
<gene>
    <name evidence="2" type="ordered locus">Shell_0836</name>
</gene>
<keyword evidence="1" id="KW-0812">Transmembrane</keyword>
<evidence type="ECO:0000256" key="1">
    <source>
        <dbReference type="SAM" id="Phobius"/>
    </source>
</evidence>
<reference evidence="3" key="1">
    <citation type="submission" date="2010-05" db="EMBL/GenBank/DDBJ databases">
        <title>Complete sequence of Staphylothermus hellenicus DSM 12710.</title>
        <authorList>
            <consortium name="US DOE Joint Genome Institute"/>
            <person name="Lucas S."/>
            <person name="Copeland A."/>
            <person name="Lapidus A."/>
            <person name="Cheng J.-F."/>
            <person name="Bruce D."/>
            <person name="Goodwin L."/>
            <person name="Pitluck S."/>
            <person name="Davenport K."/>
            <person name="Detter J.C."/>
            <person name="Han C."/>
            <person name="Tapia R."/>
            <person name="Larimer F."/>
            <person name="Land M."/>
            <person name="Hauser L."/>
            <person name="Kyrpides N."/>
            <person name="Mikhailova N."/>
            <person name="Anderson I.J."/>
            <person name="Woyke T."/>
        </authorList>
    </citation>
    <scope>NUCLEOTIDE SEQUENCE [LARGE SCALE GENOMIC DNA]</scope>
    <source>
        <strain evidence="3">DSM 12710 / JCM 10830 / BK20S6-10-b1 / P8</strain>
    </source>
</reference>
<feature type="transmembrane region" description="Helical" evidence="1">
    <location>
        <begin position="34"/>
        <end position="53"/>
    </location>
</feature>
<dbReference type="KEGG" id="shc:Shell_0836"/>
<dbReference type="Proteomes" id="UP000002573">
    <property type="component" value="Chromosome"/>
</dbReference>
<name>D7D853_STAHD</name>
<accession>D7D853</accession>
<dbReference type="AlphaFoldDB" id="D7D853"/>
<protein>
    <submittedName>
        <fullName evidence="2">Uncharacterized protein</fullName>
    </submittedName>
</protein>
<organism evidence="2 3">
    <name type="scientific">Staphylothermus hellenicus (strain DSM 12710 / JCM 10830 / BK20S6-10-b1 / P8)</name>
    <dbReference type="NCBI Taxonomy" id="591019"/>
    <lineage>
        <taxon>Archaea</taxon>
        <taxon>Thermoproteota</taxon>
        <taxon>Thermoprotei</taxon>
        <taxon>Desulfurococcales</taxon>
        <taxon>Desulfurococcaceae</taxon>
        <taxon>Staphylothermus</taxon>
    </lineage>
</organism>
<proteinExistence type="predicted"/>
<dbReference type="EMBL" id="CP002051">
    <property type="protein sequence ID" value="ADI31949.1"/>
    <property type="molecule type" value="Genomic_DNA"/>
</dbReference>
<keyword evidence="1" id="KW-0472">Membrane</keyword>
<evidence type="ECO:0000313" key="3">
    <source>
        <dbReference type="Proteomes" id="UP000002573"/>
    </source>
</evidence>
<evidence type="ECO:0000313" key="2">
    <source>
        <dbReference type="EMBL" id="ADI31949.1"/>
    </source>
</evidence>
<sequence length="61" mass="6520">MVLTRLMSIGVGVILSLLTKSVKGASSLATILGLMLAFTAGIFFQTLCCHLGCKYYQGYSQ</sequence>
<dbReference type="HOGENOM" id="CLU_2911696_0_0_2"/>
<keyword evidence="3" id="KW-1185">Reference proteome</keyword>
<keyword evidence="1" id="KW-1133">Transmembrane helix</keyword>